<dbReference type="NCBIfam" id="TIGR03302">
    <property type="entry name" value="OM_YfiO"/>
    <property type="match status" value="1"/>
</dbReference>
<feature type="domain" description="Outer membrane lipoprotein BamD-like" evidence="5">
    <location>
        <begin position="188"/>
        <end position="271"/>
    </location>
</feature>
<dbReference type="Proteomes" id="UP000050280">
    <property type="component" value="Unassembled WGS sequence"/>
</dbReference>
<proteinExistence type="predicted"/>
<feature type="coiled-coil region" evidence="4">
    <location>
        <begin position="152"/>
        <end position="179"/>
    </location>
</feature>
<keyword evidence="2" id="KW-0472">Membrane</keyword>
<evidence type="ECO:0000256" key="3">
    <source>
        <dbReference type="ARBA" id="ARBA00023237"/>
    </source>
</evidence>
<dbReference type="RefSeq" id="WP_054557828.1">
    <property type="nucleotide sequence ID" value="NZ_LDJX01000001.1"/>
</dbReference>
<dbReference type="InterPro" id="IPR017689">
    <property type="entry name" value="BamD"/>
</dbReference>
<dbReference type="PROSITE" id="PS51257">
    <property type="entry name" value="PROKAR_LIPOPROTEIN"/>
    <property type="match status" value="1"/>
</dbReference>
<keyword evidence="6" id="KW-0449">Lipoprotein</keyword>
<evidence type="ECO:0000256" key="2">
    <source>
        <dbReference type="ARBA" id="ARBA00023136"/>
    </source>
</evidence>
<dbReference type="Gene3D" id="1.25.40.10">
    <property type="entry name" value="Tetratricopeptide repeat domain"/>
    <property type="match status" value="1"/>
</dbReference>
<evidence type="ECO:0000256" key="4">
    <source>
        <dbReference type="SAM" id="Coils"/>
    </source>
</evidence>
<keyword evidence="7" id="KW-1185">Reference proteome</keyword>
<comment type="caution">
    <text evidence="6">The sequence shown here is derived from an EMBL/GenBank/DDBJ whole genome shotgun (WGS) entry which is preliminary data.</text>
</comment>
<name>A0A0P7ANU0_9FLAO</name>
<sequence length="277" mass="32800">MFLKMARQFTAMVCFSLFLLSCNEYQKVLKNTEVKPKYDMAEKFYNDGDYMRAKRLFEQIMPKYVGKPQGERVMFFFADSYFKDGDYYLSGYQFERFIKSYPQSEKLQEALFLEAKSYYMVSPKYSLDQTDTNKALAKLQNFINTYPDSEYFEEANTMAQELTRKKQKKEIEIAKQYEKIGEFDLPRLVSAVAALNNFISENPGSIYKEDALYYRLKAATFWAENSIFSRQPERFQEAKDFYEDLIKAYPDTKFEKEASSLLKKIEKNLNRDKALSK</sequence>
<gene>
    <name evidence="6" type="ORF">I595_583</name>
</gene>
<evidence type="ECO:0000256" key="1">
    <source>
        <dbReference type="ARBA" id="ARBA00022729"/>
    </source>
</evidence>
<organism evidence="6 7">
    <name type="scientific">Croceitalea dokdonensis DOKDO 023</name>
    <dbReference type="NCBI Taxonomy" id="1300341"/>
    <lineage>
        <taxon>Bacteria</taxon>
        <taxon>Pseudomonadati</taxon>
        <taxon>Bacteroidota</taxon>
        <taxon>Flavobacteriia</taxon>
        <taxon>Flavobacteriales</taxon>
        <taxon>Flavobacteriaceae</taxon>
        <taxon>Croceitalea</taxon>
    </lineage>
</organism>
<evidence type="ECO:0000313" key="7">
    <source>
        <dbReference type="Proteomes" id="UP000050280"/>
    </source>
</evidence>
<dbReference type="SUPFAM" id="SSF48452">
    <property type="entry name" value="TPR-like"/>
    <property type="match status" value="1"/>
</dbReference>
<accession>A0A0P7ANU0</accession>
<dbReference type="InterPro" id="IPR039565">
    <property type="entry name" value="BamD-like"/>
</dbReference>
<evidence type="ECO:0000313" key="6">
    <source>
        <dbReference type="EMBL" id="KPM33679.1"/>
    </source>
</evidence>
<dbReference type="EMBL" id="LDJX01000001">
    <property type="protein sequence ID" value="KPM33679.1"/>
    <property type="molecule type" value="Genomic_DNA"/>
</dbReference>
<keyword evidence="3" id="KW-0998">Cell outer membrane</keyword>
<dbReference type="STRING" id="1300341.I595_583"/>
<dbReference type="PATRIC" id="fig|1300341.3.peg.577"/>
<reference evidence="6 7" key="1">
    <citation type="submission" date="2015-09" db="EMBL/GenBank/DDBJ databases">
        <title>Genome sequence of the marine flavobacterium Croceitalea dokdonensis DOKDO 023 that contains proton- and sodium-pumping rhodopsins.</title>
        <authorList>
            <person name="Kwon S.-K."/>
            <person name="Lee H.K."/>
            <person name="Kwak M.-J."/>
            <person name="Kim J.F."/>
        </authorList>
    </citation>
    <scope>NUCLEOTIDE SEQUENCE [LARGE SCALE GENOMIC DNA]</scope>
    <source>
        <strain evidence="6 7">DOKDO 023</strain>
    </source>
</reference>
<dbReference type="InterPro" id="IPR011990">
    <property type="entry name" value="TPR-like_helical_dom_sf"/>
</dbReference>
<keyword evidence="1" id="KW-0732">Signal</keyword>
<dbReference type="AlphaFoldDB" id="A0A0P7ANU0"/>
<protein>
    <submittedName>
        <fullName evidence="6">Outer membrane assembly lipoprotein YfiO</fullName>
    </submittedName>
</protein>
<dbReference type="Pfam" id="PF13525">
    <property type="entry name" value="YfiO"/>
    <property type="match status" value="2"/>
</dbReference>
<feature type="domain" description="Outer membrane lipoprotein BamD-like" evidence="5">
    <location>
        <begin position="36"/>
        <end position="181"/>
    </location>
</feature>
<keyword evidence="4" id="KW-0175">Coiled coil</keyword>
<dbReference type="OrthoDB" id="9770761at2"/>
<evidence type="ECO:0000259" key="5">
    <source>
        <dbReference type="Pfam" id="PF13525"/>
    </source>
</evidence>